<evidence type="ECO:0000313" key="6">
    <source>
        <dbReference type="EMBL" id="ERF74827.1"/>
    </source>
</evidence>
<protein>
    <submittedName>
        <fullName evidence="6">Uncharacterized protein</fullName>
    </submittedName>
</protein>
<organism evidence="6 7">
    <name type="scientific">Endocarpon pusillum (strain Z07020 / HMAS-L-300199)</name>
    <name type="common">Lichen-forming fungus</name>
    <dbReference type="NCBI Taxonomy" id="1263415"/>
    <lineage>
        <taxon>Eukaryota</taxon>
        <taxon>Fungi</taxon>
        <taxon>Dikarya</taxon>
        <taxon>Ascomycota</taxon>
        <taxon>Pezizomycotina</taxon>
        <taxon>Eurotiomycetes</taxon>
        <taxon>Chaetothyriomycetidae</taxon>
        <taxon>Verrucariales</taxon>
        <taxon>Verrucariaceae</taxon>
        <taxon>Endocarpon</taxon>
    </lineage>
</organism>
<dbReference type="EMBL" id="KE720866">
    <property type="protein sequence ID" value="ERF74827.1"/>
    <property type="molecule type" value="Genomic_DNA"/>
</dbReference>
<feature type="compositionally biased region" description="Basic and acidic residues" evidence="5">
    <location>
        <begin position="406"/>
        <end position="415"/>
    </location>
</feature>
<dbReference type="eggNOG" id="KOG3295">
    <property type="taxonomic scope" value="Eukaryota"/>
</dbReference>
<dbReference type="InterPro" id="IPR001380">
    <property type="entry name" value="Ribosomal_eL13"/>
</dbReference>
<evidence type="ECO:0000256" key="1">
    <source>
        <dbReference type="ARBA" id="ARBA00005640"/>
    </source>
</evidence>
<feature type="compositionally biased region" description="Basic and acidic residues" evidence="5">
    <location>
        <begin position="358"/>
        <end position="367"/>
    </location>
</feature>
<keyword evidence="7" id="KW-1185">Reference proteome</keyword>
<gene>
    <name evidence="6" type="ORF">EPUS_03211</name>
</gene>
<sequence>MAAISPDSKHLSAMPDIVVPSTPPPQPIHTSNSAEMTPPPSTQPLRTNPATTQSKSAQRTLFPQSPPTTIKTGTDQPLPTPDDITKAEHNELRKMAQELSHAVAEARMLAAHYKLQYNFLTIESQESAQRADIEHQMTRREVEVLQSAQHNRSVHSAALHNIMQPLAQSQIDALSRTCKDLEEERDELDHRLRNAKAVIEQLMDRAELVDEENLMLKKRIRENREHFNEMRRSPAFHNLALTPRNDFATPQRKPVPQFAESARPHDSSRNQDPFAALLAADQMLNSEAASLPATPTKDHSTGFRQGHNRGAFSLSSLQTTPVQSRAVTAGEMDNRNKGCAIQRLPNSAPSTQLAGLQESRDHRDRDSTISVSDEEALTDEDLPQSQASSLAASMLRRNPGSQDSPRIPEKAEKSSKALQTKIFGQVKKAGIERKRHASFGQADGMKKTKLAEGVGLGIGTWGTKSILDHLLQSLKSSDSHLFTMAIKHNQQIPNNHFHKDWQRRVRVHFDQVQSKVLASQQGPPNALFHSLAANNDEDKRVLPKPQLSLLVLSTNFDQLFDEAGIPRKLARTIGISVDPRRQNLSTESLSTNVERLKAYKARLILFPRKSGQHKKLDSSKEDLEGAKDAVRHVGAVLPIDSGVGVKHGVSEVKRSDMPQGTEDGAYRTLRLKRSEARLVGVREKRAKQKAEEAEAKKGK</sequence>
<reference evidence="7" key="1">
    <citation type="journal article" date="2014" name="BMC Genomics">
        <title>Genome characteristics reveal the impact of lichenization on lichen-forming fungus Endocarpon pusillum Hedwig (Verrucariales, Ascomycota).</title>
        <authorList>
            <person name="Wang Y.-Y."/>
            <person name="Liu B."/>
            <person name="Zhang X.-Y."/>
            <person name="Zhou Q.-M."/>
            <person name="Zhang T."/>
            <person name="Li H."/>
            <person name="Yu Y.-F."/>
            <person name="Zhang X.-L."/>
            <person name="Hao X.-Y."/>
            <person name="Wang M."/>
            <person name="Wang L."/>
            <person name="Wei J.-C."/>
        </authorList>
    </citation>
    <scope>NUCLEOTIDE SEQUENCE [LARGE SCALE GENOMIC DNA]</scope>
    <source>
        <strain evidence="7">Z07020 / HMAS-L-300199</strain>
    </source>
</reference>
<keyword evidence="4" id="KW-0175">Coiled coil</keyword>
<dbReference type="GO" id="GO:0003735">
    <property type="term" value="F:structural constituent of ribosome"/>
    <property type="evidence" value="ECO:0007669"/>
    <property type="project" value="InterPro"/>
</dbReference>
<dbReference type="Proteomes" id="UP000019373">
    <property type="component" value="Unassembled WGS sequence"/>
</dbReference>
<evidence type="ECO:0000256" key="5">
    <source>
        <dbReference type="SAM" id="MobiDB-lite"/>
    </source>
</evidence>
<feature type="compositionally biased region" description="Polar residues" evidence="5">
    <location>
        <begin position="344"/>
        <end position="354"/>
    </location>
</feature>
<dbReference type="OrthoDB" id="5404651at2759"/>
<accession>U1GBA6</accession>
<keyword evidence="2" id="KW-0689">Ribosomal protein</keyword>
<feature type="compositionally biased region" description="Acidic residues" evidence="5">
    <location>
        <begin position="372"/>
        <end position="382"/>
    </location>
</feature>
<feature type="region of interest" description="Disordered" evidence="5">
    <location>
        <begin position="290"/>
        <end position="325"/>
    </location>
</feature>
<dbReference type="HOGENOM" id="CLU_018105_0_1_1"/>
<dbReference type="Pfam" id="PF01294">
    <property type="entry name" value="Ribosomal_L13e"/>
    <property type="match status" value="2"/>
</dbReference>
<evidence type="ECO:0000256" key="3">
    <source>
        <dbReference type="ARBA" id="ARBA00023274"/>
    </source>
</evidence>
<dbReference type="GeneID" id="19238257"/>
<feature type="compositionally biased region" description="Polar residues" evidence="5">
    <location>
        <begin position="43"/>
        <end position="77"/>
    </location>
</feature>
<dbReference type="GO" id="GO:0022625">
    <property type="term" value="C:cytosolic large ribosomal subunit"/>
    <property type="evidence" value="ECO:0007669"/>
    <property type="project" value="TreeGrafter"/>
</dbReference>
<dbReference type="OMA" id="FLTIESQ"/>
<evidence type="ECO:0000256" key="2">
    <source>
        <dbReference type="ARBA" id="ARBA00022980"/>
    </source>
</evidence>
<feature type="region of interest" description="Disordered" evidence="5">
    <location>
        <begin position="246"/>
        <end position="270"/>
    </location>
</feature>
<keyword evidence="3" id="KW-0687">Ribonucleoprotein</keyword>
<dbReference type="PANTHER" id="PTHR11722">
    <property type="entry name" value="60S RIBOSOMAL PROTEIN L13"/>
    <property type="match status" value="1"/>
</dbReference>
<feature type="coiled-coil region" evidence="4">
    <location>
        <begin position="171"/>
        <end position="219"/>
    </location>
</feature>
<feature type="region of interest" description="Disordered" evidence="5">
    <location>
        <begin position="1"/>
        <end position="84"/>
    </location>
</feature>
<dbReference type="Gene3D" id="1.20.5.110">
    <property type="match status" value="1"/>
</dbReference>
<evidence type="ECO:0000256" key="4">
    <source>
        <dbReference type="SAM" id="Coils"/>
    </source>
</evidence>
<dbReference type="GO" id="GO:0003723">
    <property type="term" value="F:RNA binding"/>
    <property type="evidence" value="ECO:0007669"/>
    <property type="project" value="TreeGrafter"/>
</dbReference>
<name>U1GBA6_ENDPU</name>
<feature type="region of interest" description="Disordered" evidence="5">
    <location>
        <begin position="680"/>
        <end position="699"/>
    </location>
</feature>
<dbReference type="PANTHER" id="PTHR11722:SF0">
    <property type="entry name" value="LARGE RIBOSOMAL SUBUNIT PROTEIN EL13"/>
    <property type="match status" value="1"/>
</dbReference>
<proteinExistence type="inferred from homology"/>
<dbReference type="GO" id="GO:0006412">
    <property type="term" value="P:translation"/>
    <property type="evidence" value="ECO:0007669"/>
    <property type="project" value="InterPro"/>
</dbReference>
<dbReference type="RefSeq" id="XP_007787831.1">
    <property type="nucleotide sequence ID" value="XM_007789641.1"/>
</dbReference>
<comment type="similarity">
    <text evidence="1">Belongs to the eukaryotic ribosomal protein eL13 family.</text>
</comment>
<feature type="compositionally biased region" description="Polar residues" evidence="5">
    <location>
        <begin position="313"/>
        <end position="325"/>
    </location>
</feature>
<evidence type="ECO:0000313" key="7">
    <source>
        <dbReference type="Proteomes" id="UP000019373"/>
    </source>
</evidence>
<feature type="region of interest" description="Disordered" evidence="5">
    <location>
        <begin position="340"/>
        <end position="417"/>
    </location>
</feature>
<feature type="compositionally biased region" description="Low complexity" evidence="5">
    <location>
        <begin position="384"/>
        <end position="393"/>
    </location>
</feature>
<dbReference type="AlphaFoldDB" id="U1GBA6"/>